<keyword evidence="1" id="KW-0812">Transmembrane</keyword>
<dbReference type="EMBL" id="JAZBJO010000058">
    <property type="protein sequence ID" value="MEE4598894.1"/>
    <property type="molecule type" value="Genomic_DNA"/>
</dbReference>
<sequence>MEPIRAIPVQHYGRYVSAIIAIAIFIVIIYASAQGKMNWNAIPDYFFDNRIMTGVPPMRPSRMPMPWD</sequence>
<proteinExistence type="predicted"/>
<dbReference type="RefSeq" id="WP_330816202.1">
    <property type="nucleotide sequence ID" value="NZ_JAZBJO010000058.1"/>
</dbReference>
<dbReference type="Proteomes" id="UP001354709">
    <property type="component" value="Unassembled WGS sequence"/>
</dbReference>
<name>A0ABU7QEL7_9ACTN</name>
<evidence type="ECO:0000313" key="2">
    <source>
        <dbReference type="EMBL" id="MEE4598894.1"/>
    </source>
</evidence>
<organism evidence="2 3">
    <name type="scientific">Streptomyces asiaticus subsp. ignotus</name>
    <dbReference type="NCBI Taxonomy" id="3098222"/>
    <lineage>
        <taxon>Bacteria</taxon>
        <taxon>Bacillati</taxon>
        <taxon>Actinomycetota</taxon>
        <taxon>Actinomycetes</taxon>
        <taxon>Kitasatosporales</taxon>
        <taxon>Streptomycetaceae</taxon>
        <taxon>Streptomyces</taxon>
        <taxon>Streptomyces violaceusniger group</taxon>
    </lineage>
</organism>
<comment type="caution">
    <text evidence="2">The sequence shown here is derived from an EMBL/GenBank/DDBJ whole genome shotgun (WGS) entry which is preliminary data.</text>
</comment>
<feature type="transmembrane region" description="Helical" evidence="1">
    <location>
        <begin position="12"/>
        <end position="33"/>
    </location>
</feature>
<keyword evidence="1" id="KW-0472">Membrane</keyword>
<evidence type="ECO:0000256" key="1">
    <source>
        <dbReference type="SAM" id="Phobius"/>
    </source>
</evidence>
<gene>
    <name evidence="2" type="ORF">V2J94_44930</name>
</gene>
<evidence type="ECO:0000313" key="3">
    <source>
        <dbReference type="Proteomes" id="UP001354709"/>
    </source>
</evidence>
<protein>
    <submittedName>
        <fullName evidence="2">Uncharacterized protein</fullName>
    </submittedName>
</protein>
<accession>A0ABU7QEL7</accession>
<reference evidence="2 3" key="1">
    <citation type="submission" date="2023-11" db="EMBL/GenBank/DDBJ databases">
        <title>30 novel species of actinomycetes from the DSMZ collection.</title>
        <authorList>
            <person name="Nouioui I."/>
        </authorList>
    </citation>
    <scope>NUCLEOTIDE SEQUENCE [LARGE SCALE GENOMIC DNA]</scope>
    <source>
        <strain evidence="2 3">DSM 41524</strain>
    </source>
</reference>
<keyword evidence="3" id="KW-1185">Reference proteome</keyword>
<keyword evidence="1" id="KW-1133">Transmembrane helix</keyword>